<dbReference type="GO" id="GO:0042026">
    <property type="term" value="P:protein refolding"/>
    <property type="evidence" value="ECO:0007669"/>
    <property type="project" value="TreeGrafter"/>
</dbReference>
<keyword evidence="4" id="KW-0143">Chaperone</keyword>
<dbReference type="PIRSF" id="PIRSF005261">
    <property type="entry name" value="Heat_shock_Hsp33"/>
    <property type="match status" value="1"/>
</dbReference>
<dbReference type="GO" id="GO:0051082">
    <property type="term" value="F:unfolded protein binding"/>
    <property type="evidence" value="ECO:0007669"/>
    <property type="project" value="InterPro"/>
</dbReference>
<gene>
    <name evidence="6" type="ORF">SAMN06296036_102411</name>
</gene>
<dbReference type="EMBL" id="FWZT01000002">
    <property type="protein sequence ID" value="SME98024.1"/>
    <property type="molecule type" value="Genomic_DNA"/>
</dbReference>
<accession>A0A1Y6BAM7</accession>
<organism evidence="6 7">
    <name type="scientific">Pseudobacteriovorax antillogorgiicola</name>
    <dbReference type="NCBI Taxonomy" id="1513793"/>
    <lineage>
        <taxon>Bacteria</taxon>
        <taxon>Pseudomonadati</taxon>
        <taxon>Bdellovibrionota</taxon>
        <taxon>Oligoflexia</taxon>
        <taxon>Oligoflexales</taxon>
        <taxon>Pseudobacteriovoracaceae</taxon>
        <taxon>Pseudobacteriovorax</taxon>
    </lineage>
</organism>
<dbReference type="SUPFAM" id="SSF64397">
    <property type="entry name" value="Hsp33 domain"/>
    <property type="match status" value="1"/>
</dbReference>
<dbReference type="Gene3D" id="3.90.1280.10">
    <property type="entry name" value="HSP33 redox switch-like"/>
    <property type="match status" value="1"/>
</dbReference>
<dbReference type="GO" id="GO:0044183">
    <property type="term" value="F:protein folding chaperone"/>
    <property type="evidence" value="ECO:0007669"/>
    <property type="project" value="TreeGrafter"/>
</dbReference>
<dbReference type="RefSeq" id="WP_132314964.1">
    <property type="nucleotide sequence ID" value="NZ_FWZT01000002.1"/>
</dbReference>
<evidence type="ECO:0000256" key="4">
    <source>
        <dbReference type="ARBA" id="ARBA00023186"/>
    </source>
</evidence>
<protein>
    <submittedName>
        <fullName evidence="6">Molecular chaperone Hsp33</fullName>
    </submittedName>
</protein>
<evidence type="ECO:0000256" key="5">
    <source>
        <dbReference type="ARBA" id="ARBA00023284"/>
    </source>
</evidence>
<dbReference type="SUPFAM" id="SSF118352">
    <property type="entry name" value="HSP33 redox switch-like"/>
    <property type="match status" value="1"/>
</dbReference>
<dbReference type="CDD" id="cd00498">
    <property type="entry name" value="Hsp33"/>
    <property type="match status" value="1"/>
</dbReference>
<evidence type="ECO:0000256" key="1">
    <source>
        <dbReference type="ARBA" id="ARBA00022490"/>
    </source>
</evidence>
<keyword evidence="3" id="KW-1015">Disulfide bond</keyword>
<dbReference type="InterPro" id="IPR000397">
    <property type="entry name" value="Heat_shock_Hsp33"/>
</dbReference>
<keyword evidence="5" id="KW-0676">Redox-active center</keyword>
<keyword evidence="7" id="KW-1185">Reference proteome</keyword>
<dbReference type="Gene3D" id="3.55.30.10">
    <property type="entry name" value="Hsp33 domain"/>
    <property type="match status" value="1"/>
</dbReference>
<dbReference type="OrthoDB" id="5289759at2"/>
<dbReference type="InterPro" id="IPR016153">
    <property type="entry name" value="Heat_shock_Hsp33_N"/>
</dbReference>
<dbReference type="PANTHER" id="PTHR30111">
    <property type="entry name" value="33 KDA CHAPERONIN"/>
    <property type="match status" value="1"/>
</dbReference>
<dbReference type="STRING" id="1513793.SAMN06296036_102411"/>
<evidence type="ECO:0000256" key="2">
    <source>
        <dbReference type="ARBA" id="ARBA00022833"/>
    </source>
</evidence>
<dbReference type="AlphaFoldDB" id="A0A1Y6BAM7"/>
<evidence type="ECO:0000256" key="3">
    <source>
        <dbReference type="ARBA" id="ARBA00023157"/>
    </source>
</evidence>
<proteinExistence type="predicted"/>
<evidence type="ECO:0000313" key="7">
    <source>
        <dbReference type="Proteomes" id="UP000192907"/>
    </source>
</evidence>
<dbReference type="Pfam" id="PF01430">
    <property type="entry name" value="HSP33"/>
    <property type="match status" value="1"/>
</dbReference>
<dbReference type="InterPro" id="IPR016154">
    <property type="entry name" value="Heat_shock_Hsp33_C"/>
</dbReference>
<keyword evidence="2" id="KW-0862">Zinc</keyword>
<dbReference type="PANTHER" id="PTHR30111:SF1">
    <property type="entry name" value="33 KDA CHAPERONIN"/>
    <property type="match status" value="1"/>
</dbReference>
<dbReference type="Proteomes" id="UP000192907">
    <property type="component" value="Unassembled WGS sequence"/>
</dbReference>
<keyword evidence="1" id="KW-0963">Cytoplasm</keyword>
<dbReference type="GO" id="GO:0005737">
    <property type="term" value="C:cytoplasm"/>
    <property type="evidence" value="ECO:0007669"/>
    <property type="project" value="InterPro"/>
</dbReference>
<sequence>MTRVKKYLSKDKTIRIASVVSTELVQAAIEHQRVSALSLTLMGRAMTGAVLMAAQLKEDQVVGLHFKGDGPVGSIFTEARYEGKVKVYCENRNADLPSHGKISDGLGSGHLEVVRSLPFQREPHRGTVELVSGEIAEDISYYLKQSHQVPSIVALSTIPGDHGCESAGGYILELMPGYTEETVQRLEALQQVIPPINQLIAKGASESDLVSDYLVNFEFEPLVHPHDTFYQCDCSMERIENSVRTLGVAEIRDMIQENRVFDVTCEFCGKSYQVNPVQLQRIITELKA</sequence>
<reference evidence="7" key="1">
    <citation type="submission" date="2017-04" db="EMBL/GenBank/DDBJ databases">
        <authorList>
            <person name="Varghese N."/>
            <person name="Submissions S."/>
        </authorList>
    </citation>
    <scope>NUCLEOTIDE SEQUENCE [LARGE SCALE GENOMIC DNA]</scope>
    <source>
        <strain evidence="7">RKEM611</strain>
    </source>
</reference>
<name>A0A1Y6BAM7_9BACT</name>
<evidence type="ECO:0000313" key="6">
    <source>
        <dbReference type="EMBL" id="SME98024.1"/>
    </source>
</evidence>